<evidence type="ECO:0000313" key="1">
    <source>
        <dbReference type="EMBL" id="KAG0450851.1"/>
    </source>
</evidence>
<keyword evidence="2" id="KW-1185">Reference proteome</keyword>
<accession>A0A835U984</accession>
<proteinExistence type="predicted"/>
<evidence type="ECO:0000313" key="2">
    <source>
        <dbReference type="Proteomes" id="UP000636800"/>
    </source>
</evidence>
<gene>
    <name evidence="1" type="ORF">HPP92_026727</name>
</gene>
<reference evidence="1 2" key="1">
    <citation type="journal article" date="2020" name="Nat. Food">
        <title>A phased Vanilla planifolia genome enables genetic improvement of flavour and production.</title>
        <authorList>
            <person name="Hasing T."/>
            <person name="Tang H."/>
            <person name="Brym M."/>
            <person name="Khazi F."/>
            <person name="Huang T."/>
            <person name="Chambers A.H."/>
        </authorList>
    </citation>
    <scope>NUCLEOTIDE SEQUENCE [LARGE SCALE GENOMIC DNA]</scope>
    <source>
        <tissue evidence="1">Leaf</tissue>
    </source>
</reference>
<sequence>MDGVYKGVHLAVLCCGDIGERRSGQKGSLRLTMGFGKLDGAAHWWSGNDDFRYEFLTGGAPIEAAIRQRIVGTLNLGFLVAIVLGGE</sequence>
<dbReference type="EMBL" id="JADCNL010000084">
    <property type="protein sequence ID" value="KAG0450851.1"/>
    <property type="molecule type" value="Genomic_DNA"/>
</dbReference>
<name>A0A835U984_VANPL</name>
<comment type="caution">
    <text evidence="1">The sequence shown here is derived from an EMBL/GenBank/DDBJ whole genome shotgun (WGS) entry which is preliminary data.</text>
</comment>
<protein>
    <submittedName>
        <fullName evidence="1">Uncharacterized protein</fullName>
    </submittedName>
</protein>
<organism evidence="1 2">
    <name type="scientific">Vanilla planifolia</name>
    <name type="common">Vanilla</name>
    <dbReference type="NCBI Taxonomy" id="51239"/>
    <lineage>
        <taxon>Eukaryota</taxon>
        <taxon>Viridiplantae</taxon>
        <taxon>Streptophyta</taxon>
        <taxon>Embryophyta</taxon>
        <taxon>Tracheophyta</taxon>
        <taxon>Spermatophyta</taxon>
        <taxon>Magnoliopsida</taxon>
        <taxon>Liliopsida</taxon>
        <taxon>Asparagales</taxon>
        <taxon>Orchidaceae</taxon>
        <taxon>Vanilloideae</taxon>
        <taxon>Vanilleae</taxon>
        <taxon>Vanilla</taxon>
    </lineage>
</organism>
<dbReference type="AlphaFoldDB" id="A0A835U984"/>
<dbReference type="Proteomes" id="UP000636800">
    <property type="component" value="Unassembled WGS sequence"/>
</dbReference>